<feature type="transmembrane region" description="Helical" evidence="6">
    <location>
        <begin position="317"/>
        <end position="335"/>
    </location>
</feature>
<keyword evidence="2" id="KW-0813">Transport</keyword>
<dbReference type="Gene3D" id="1.20.1720.10">
    <property type="entry name" value="Multidrug resistance protein D"/>
    <property type="match status" value="1"/>
</dbReference>
<feature type="transmembrane region" description="Helical" evidence="6">
    <location>
        <begin position="134"/>
        <end position="155"/>
    </location>
</feature>
<accession>A0ABW3L1G2</accession>
<evidence type="ECO:0000256" key="1">
    <source>
        <dbReference type="ARBA" id="ARBA00004651"/>
    </source>
</evidence>
<keyword evidence="5 6" id="KW-0472">Membrane</keyword>
<feature type="transmembrane region" description="Helical" evidence="6">
    <location>
        <begin position="99"/>
        <end position="122"/>
    </location>
</feature>
<feature type="transmembrane region" description="Helical" evidence="6">
    <location>
        <begin position="286"/>
        <end position="305"/>
    </location>
</feature>
<keyword evidence="3 6" id="KW-0812">Transmembrane</keyword>
<feature type="transmembrane region" description="Helical" evidence="6">
    <location>
        <begin position="412"/>
        <end position="434"/>
    </location>
</feature>
<feature type="transmembrane region" description="Helical" evidence="6">
    <location>
        <begin position="75"/>
        <end position="93"/>
    </location>
</feature>
<evidence type="ECO:0000256" key="3">
    <source>
        <dbReference type="ARBA" id="ARBA00022692"/>
    </source>
</evidence>
<feature type="transmembrane region" description="Helical" evidence="6">
    <location>
        <begin position="161"/>
        <end position="179"/>
    </location>
</feature>
<evidence type="ECO:0000256" key="4">
    <source>
        <dbReference type="ARBA" id="ARBA00022989"/>
    </source>
</evidence>
<dbReference type="InterPro" id="IPR011701">
    <property type="entry name" value="MFS"/>
</dbReference>
<dbReference type="CDD" id="cd17321">
    <property type="entry name" value="MFS_MMR_MDR_like"/>
    <property type="match status" value="1"/>
</dbReference>
<feature type="transmembrane region" description="Helical" evidence="6">
    <location>
        <begin position="254"/>
        <end position="274"/>
    </location>
</feature>
<feature type="domain" description="Major facilitator superfamily (MFS) profile" evidence="7">
    <location>
        <begin position="9"/>
        <end position="436"/>
    </location>
</feature>
<comment type="subcellular location">
    <subcellularLocation>
        <location evidence="1">Cell membrane</location>
        <topology evidence="1">Multi-pass membrane protein</topology>
    </subcellularLocation>
</comment>
<dbReference type="SUPFAM" id="SSF103473">
    <property type="entry name" value="MFS general substrate transporter"/>
    <property type="match status" value="1"/>
</dbReference>
<dbReference type="Gene3D" id="1.20.1250.20">
    <property type="entry name" value="MFS general substrate transporter like domains"/>
    <property type="match status" value="1"/>
</dbReference>
<comment type="caution">
    <text evidence="8">The sequence shown here is derived from an EMBL/GenBank/DDBJ whole genome shotgun (WGS) entry which is preliminary data.</text>
</comment>
<gene>
    <name evidence="8" type="ORF">ACFQ2J_11990</name>
</gene>
<dbReference type="PRINTS" id="PR01036">
    <property type="entry name" value="TCRTETB"/>
</dbReference>
<sequence length="444" mass="48891">MNQTPHFKVILILSTAVWLVVMNTTMFNIALPDILQDFSITPSQGAWIVSGYSIVLAIFTITYTRLSDYMPIRTLLIIGISIFGLSSILGFFADSFLTLLFARLLQATGSAAIPGLSFVYAGRYIPFERRGRSMALIASASSLGFGLGPVVGGGITDYLDWNYLFIVTLMVVLVIPLLLKIMPGEEIRKGRFDVLGAILTGVTITSFLLFISTFTWYYLTAGILTGFLLWLRLNRSDVPFIQPDLLRNKYFRRVLFISFLGFATHFAILFLMPIMLQQVFDKGASAIGLIIFPGAMVSAIAAVFVGRLIDRYGNMKVLAMAHGLLIISTLIFYFLSPINEYMIMIAYMFTSFGFSSLSTSTTNEVSRILPEEQIGSGIGMKQQTHFIGSASGSVLAGILLEINEAPYQAGAFAIPFGALIGLMGLSFLLFLYYWRFAPAGIEGK</sequence>
<dbReference type="InterPro" id="IPR020846">
    <property type="entry name" value="MFS_dom"/>
</dbReference>
<dbReference type="PROSITE" id="PS50850">
    <property type="entry name" value="MFS"/>
    <property type="match status" value="1"/>
</dbReference>
<feature type="transmembrane region" description="Helical" evidence="6">
    <location>
        <begin position="43"/>
        <end position="63"/>
    </location>
</feature>
<organism evidence="8 9">
    <name type="scientific">Thalassobacillus hwangdonensis</name>
    <dbReference type="NCBI Taxonomy" id="546108"/>
    <lineage>
        <taxon>Bacteria</taxon>
        <taxon>Bacillati</taxon>
        <taxon>Bacillota</taxon>
        <taxon>Bacilli</taxon>
        <taxon>Bacillales</taxon>
        <taxon>Bacillaceae</taxon>
        <taxon>Thalassobacillus</taxon>
    </lineage>
</organism>
<evidence type="ECO:0000313" key="8">
    <source>
        <dbReference type="EMBL" id="MFD1019897.1"/>
    </source>
</evidence>
<keyword evidence="9" id="KW-1185">Reference proteome</keyword>
<evidence type="ECO:0000256" key="5">
    <source>
        <dbReference type="ARBA" id="ARBA00023136"/>
    </source>
</evidence>
<dbReference type="RefSeq" id="WP_386060558.1">
    <property type="nucleotide sequence ID" value="NZ_JBHTKL010000005.1"/>
</dbReference>
<reference evidence="9" key="1">
    <citation type="journal article" date="2019" name="Int. J. Syst. Evol. Microbiol.">
        <title>The Global Catalogue of Microorganisms (GCM) 10K type strain sequencing project: providing services to taxonomists for standard genome sequencing and annotation.</title>
        <authorList>
            <consortium name="The Broad Institute Genomics Platform"/>
            <consortium name="The Broad Institute Genome Sequencing Center for Infectious Disease"/>
            <person name="Wu L."/>
            <person name="Ma J."/>
        </authorList>
    </citation>
    <scope>NUCLEOTIDE SEQUENCE [LARGE SCALE GENOMIC DNA]</scope>
    <source>
        <strain evidence="9">CCUG 56607</strain>
    </source>
</reference>
<feature type="transmembrane region" description="Helical" evidence="6">
    <location>
        <begin position="9"/>
        <end position="31"/>
    </location>
</feature>
<feature type="transmembrane region" description="Helical" evidence="6">
    <location>
        <begin position="191"/>
        <end position="210"/>
    </location>
</feature>
<name>A0ABW3L1G2_9BACI</name>
<dbReference type="Proteomes" id="UP001596990">
    <property type="component" value="Unassembled WGS sequence"/>
</dbReference>
<dbReference type="InterPro" id="IPR036259">
    <property type="entry name" value="MFS_trans_sf"/>
</dbReference>
<dbReference type="PANTHER" id="PTHR42718:SF9">
    <property type="entry name" value="MAJOR FACILITATOR SUPERFAMILY MULTIDRUG TRANSPORTER MFSC"/>
    <property type="match status" value="1"/>
</dbReference>
<protein>
    <submittedName>
        <fullName evidence="8">MFS transporter</fullName>
    </submittedName>
</protein>
<proteinExistence type="predicted"/>
<feature type="transmembrane region" description="Helical" evidence="6">
    <location>
        <begin position="216"/>
        <end position="233"/>
    </location>
</feature>
<evidence type="ECO:0000256" key="6">
    <source>
        <dbReference type="SAM" id="Phobius"/>
    </source>
</evidence>
<keyword evidence="4 6" id="KW-1133">Transmembrane helix</keyword>
<evidence type="ECO:0000259" key="7">
    <source>
        <dbReference type="PROSITE" id="PS50850"/>
    </source>
</evidence>
<dbReference type="PANTHER" id="PTHR42718">
    <property type="entry name" value="MAJOR FACILITATOR SUPERFAMILY MULTIDRUG TRANSPORTER MFSC"/>
    <property type="match status" value="1"/>
</dbReference>
<dbReference type="Pfam" id="PF07690">
    <property type="entry name" value="MFS_1"/>
    <property type="match status" value="1"/>
</dbReference>
<evidence type="ECO:0000256" key="2">
    <source>
        <dbReference type="ARBA" id="ARBA00022448"/>
    </source>
</evidence>
<evidence type="ECO:0000313" key="9">
    <source>
        <dbReference type="Proteomes" id="UP001596990"/>
    </source>
</evidence>
<dbReference type="EMBL" id="JBHTKL010000005">
    <property type="protein sequence ID" value="MFD1019897.1"/>
    <property type="molecule type" value="Genomic_DNA"/>
</dbReference>